<evidence type="ECO:0000313" key="2">
    <source>
        <dbReference type="EMBL" id="WPK10439.1"/>
    </source>
</evidence>
<evidence type="ECO:0000259" key="1">
    <source>
        <dbReference type="PROSITE" id="PS51186"/>
    </source>
</evidence>
<dbReference type="EMBL" id="CP137624">
    <property type="protein sequence ID" value="WPK10439.1"/>
    <property type="molecule type" value="Genomic_DNA"/>
</dbReference>
<organism evidence="2 3">
    <name type="scientific">Lysinibacillus louembei</name>
    <dbReference type="NCBI Taxonomy" id="1470088"/>
    <lineage>
        <taxon>Bacteria</taxon>
        <taxon>Bacillati</taxon>
        <taxon>Bacillota</taxon>
        <taxon>Bacilli</taxon>
        <taxon>Bacillales</taxon>
        <taxon>Bacillaceae</taxon>
        <taxon>Lysinibacillus</taxon>
    </lineage>
</organism>
<dbReference type="PANTHER" id="PTHR43259">
    <property type="entry name" value="SPT10P"/>
    <property type="match status" value="1"/>
</dbReference>
<reference evidence="2 3" key="1">
    <citation type="submission" date="2023-09" db="EMBL/GenBank/DDBJ databases">
        <authorList>
            <person name="Page C.A."/>
            <person name="Perez-Diaz I.M."/>
        </authorList>
    </citation>
    <scope>NUCLEOTIDE SEQUENCE [LARGE SCALE GENOMIC DNA]</scope>
    <source>
        <strain evidence="2 3">Ll15</strain>
    </source>
</reference>
<keyword evidence="3" id="KW-1185">Reference proteome</keyword>
<dbReference type="PROSITE" id="PS51186">
    <property type="entry name" value="GNAT"/>
    <property type="match status" value="1"/>
</dbReference>
<dbReference type="SUPFAM" id="SSF55729">
    <property type="entry name" value="Acyl-CoA N-acyltransferases (Nat)"/>
    <property type="match status" value="1"/>
</dbReference>
<dbReference type="InterPro" id="IPR016181">
    <property type="entry name" value="Acyl_CoA_acyltransferase"/>
</dbReference>
<evidence type="ECO:0000313" key="3">
    <source>
        <dbReference type="Proteomes" id="UP001322664"/>
    </source>
</evidence>
<dbReference type="CDD" id="cd04301">
    <property type="entry name" value="NAT_SF"/>
    <property type="match status" value="1"/>
</dbReference>
<dbReference type="Pfam" id="PF00583">
    <property type="entry name" value="Acetyltransf_1"/>
    <property type="match status" value="1"/>
</dbReference>
<accession>A0ABZ0RSQ3</accession>
<dbReference type="Gene3D" id="3.40.630.30">
    <property type="match status" value="1"/>
</dbReference>
<dbReference type="Proteomes" id="UP001322664">
    <property type="component" value="Chromosome"/>
</dbReference>
<dbReference type="RefSeq" id="WP_319835686.1">
    <property type="nucleotide sequence ID" value="NZ_CP137624.1"/>
</dbReference>
<feature type="domain" description="N-acetyltransferase" evidence="1">
    <location>
        <begin position="1"/>
        <end position="147"/>
    </location>
</feature>
<name>A0ABZ0RSQ3_9BACI</name>
<dbReference type="InterPro" id="IPR000182">
    <property type="entry name" value="GNAT_dom"/>
</dbReference>
<sequence length="147" mass="17122">MDHHIEILLQQNESFAAFLQGKIREFNNEHSIYHKEIRQKKAIQPVNIIVSDDNGNWIGGLYAEIYWNWLEINHFWFHEDYRGKGLGGNLLSQCENIAKEMGATKVLLTTFEFQARAFYETKGYQVVGEIKDYPPGSSYYTMVKALI</sequence>
<dbReference type="InterPro" id="IPR052829">
    <property type="entry name" value="N-acetyltransferase_domain"/>
</dbReference>
<proteinExistence type="predicted"/>
<gene>
    <name evidence="2" type="ORF">R6U77_10920</name>
</gene>
<protein>
    <submittedName>
        <fullName evidence="2">GNAT family N-acetyltransferase</fullName>
    </submittedName>
</protein>
<dbReference type="PANTHER" id="PTHR43259:SF1">
    <property type="entry name" value="N-ACETYLTRANSFERASE DOMAIN-CONTAINING PROTEIN"/>
    <property type="match status" value="1"/>
</dbReference>